<evidence type="ECO:0008006" key="2">
    <source>
        <dbReference type="Google" id="ProtNLM"/>
    </source>
</evidence>
<name>A0A3G5AHJ1_9VIRU</name>
<gene>
    <name evidence="1" type="ORF">Solivirus4_15</name>
</gene>
<accession>A0A3G5AHJ1</accession>
<reference evidence="1" key="1">
    <citation type="submission" date="2018-10" db="EMBL/GenBank/DDBJ databases">
        <title>Hidden diversity of soil giant viruses.</title>
        <authorList>
            <person name="Schulz F."/>
            <person name="Alteio L."/>
            <person name="Goudeau D."/>
            <person name="Ryan E.M."/>
            <person name="Malmstrom R.R."/>
            <person name="Blanchard J."/>
            <person name="Woyke T."/>
        </authorList>
    </citation>
    <scope>NUCLEOTIDE SEQUENCE</scope>
    <source>
        <strain evidence="1">SOV1</strain>
    </source>
</reference>
<dbReference type="InterPro" id="IPR036047">
    <property type="entry name" value="F-box-like_dom_sf"/>
</dbReference>
<dbReference type="EMBL" id="MK072492">
    <property type="protein sequence ID" value="AYV86054.1"/>
    <property type="molecule type" value="Genomic_DNA"/>
</dbReference>
<dbReference type="SUPFAM" id="SSF81383">
    <property type="entry name" value="F-box domain"/>
    <property type="match status" value="1"/>
</dbReference>
<protein>
    <recommendedName>
        <fullName evidence="2">F-box domain-containing protein</fullName>
    </recommendedName>
</protein>
<evidence type="ECO:0000313" key="1">
    <source>
        <dbReference type="EMBL" id="AYV86054.1"/>
    </source>
</evidence>
<sequence>MTTRLGPDNDLVAKQILLNIEDDTEFMNTCQTSTTMRDLCSHQDLWEERLKRYYPKTVATKIQTGLTWREFYPIASLFNQYSKLNDEINTATVAGVDHDLEVEIALLARRIGRYLTKFLFDYSIVLNNNFVHLFKQDYGIEDEIDIIIAEFLTVASSKNLIDQTKALLQLLRENKFGGFRGNFIDYLDNGSNDFIIEVLEGDEIWNYYNLLIKKSNDKERIKDYIIKAIRKVPSTSLFRDIMVPDIVNNTGEIADWAWNHIGLNELSFMTNYISYNMLNRIKIDDNIFVYIVSRKMLPNFEYILPTQTVLDHLRKHGTNLQAVRMNSIYSVVRTFAIAKIFPPPWIVEQIPQEIRERYKSRYDFFVELSKKYN</sequence>
<proteinExistence type="predicted"/>
<organism evidence="1">
    <name type="scientific">Solivirus sp</name>
    <dbReference type="NCBI Taxonomy" id="2487772"/>
    <lineage>
        <taxon>Viruses</taxon>
        <taxon>Pithoviruses</taxon>
    </lineage>
</organism>